<feature type="region of interest" description="Disordered" evidence="11">
    <location>
        <begin position="1"/>
        <end position="122"/>
    </location>
</feature>
<evidence type="ECO:0000256" key="10">
    <source>
        <dbReference type="ARBA" id="ARBA00023242"/>
    </source>
</evidence>
<evidence type="ECO:0000256" key="2">
    <source>
        <dbReference type="ARBA" id="ARBA00004123"/>
    </source>
</evidence>
<dbReference type="GO" id="GO:0034450">
    <property type="term" value="F:ubiquitin-ubiquitin ligase activity"/>
    <property type="evidence" value="ECO:0007669"/>
    <property type="project" value="InterPro"/>
</dbReference>
<feature type="compositionally biased region" description="Basic and acidic residues" evidence="11">
    <location>
        <begin position="10"/>
        <end position="22"/>
    </location>
</feature>
<keyword evidence="14" id="KW-1185">Reference proteome</keyword>
<evidence type="ECO:0000256" key="9">
    <source>
        <dbReference type="ARBA" id="ARBA00022786"/>
    </source>
</evidence>
<comment type="pathway">
    <text evidence="4">Protein modification; protein ubiquitination.</text>
</comment>
<keyword evidence="10" id="KW-0539">Nucleus</keyword>
<evidence type="ECO:0000256" key="1">
    <source>
        <dbReference type="ARBA" id="ARBA00000900"/>
    </source>
</evidence>
<evidence type="ECO:0000256" key="8">
    <source>
        <dbReference type="ARBA" id="ARBA00022679"/>
    </source>
</evidence>
<comment type="catalytic activity">
    <reaction evidence="1">
        <text>S-ubiquitinyl-[E2 ubiquitin-conjugating enzyme]-L-cysteine + [acceptor protein]-L-lysine = [E2 ubiquitin-conjugating enzyme]-L-cysteine + N(6)-ubiquitinyl-[acceptor protein]-L-lysine.</text>
        <dbReference type="EC" id="2.3.2.27"/>
    </reaction>
</comment>
<dbReference type="InterPro" id="IPR045132">
    <property type="entry name" value="UBE4"/>
</dbReference>
<evidence type="ECO:0000256" key="3">
    <source>
        <dbReference type="ARBA" id="ARBA00004496"/>
    </source>
</evidence>
<dbReference type="PROSITE" id="PS51698">
    <property type="entry name" value="U_BOX"/>
    <property type="match status" value="1"/>
</dbReference>
<evidence type="ECO:0000256" key="6">
    <source>
        <dbReference type="ARBA" id="ARBA00012483"/>
    </source>
</evidence>
<evidence type="ECO:0000256" key="11">
    <source>
        <dbReference type="SAM" id="MobiDB-lite"/>
    </source>
</evidence>
<dbReference type="InterPro" id="IPR003613">
    <property type="entry name" value="Ubox_domain"/>
</dbReference>
<dbReference type="InterPro" id="IPR019474">
    <property type="entry name" value="Ub_conjug_fac_E4_core"/>
</dbReference>
<protein>
    <recommendedName>
        <fullName evidence="6">RING-type E3 ubiquitin transferase</fullName>
        <ecNumber evidence="6">2.3.2.27</ecNumber>
    </recommendedName>
</protein>
<dbReference type="EMBL" id="SDOX01000007">
    <property type="protein sequence ID" value="TFJ86760.1"/>
    <property type="molecule type" value="Genomic_DNA"/>
</dbReference>
<dbReference type="PANTHER" id="PTHR13931">
    <property type="entry name" value="UBIQUITINATION FACTOR E4"/>
    <property type="match status" value="1"/>
</dbReference>
<dbReference type="OrthoDB" id="20295at2759"/>
<comment type="caution">
    <text evidence="13">The sequence shown here is derived from an EMBL/GenBank/DDBJ whole genome shotgun (WGS) entry which is preliminary data.</text>
</comment>
<dbReference type="EC" id="2.3.2.27" evidence="6"/>
<dbReference type="Gene3D" id="3.30.40.10">
    <property type="entry name" value="Zinc/RING finger domain, C3HC4 (zinc finger)"/>
    <property type="match status" value="1"/>
</dbReference>
<dbReference type="InterPro" id="IPR013083">
    <property type="entry name" value="Znf_RING/FYVE/PHD"/>
</dbReference>
<dbReference type="UniPathway" id="UPA00143"/>
<dbReference type="PANTHER" id="PTHR13931:SF2">
    <property type="entry name" value="UBIQUITIN CONJUGATION FACTOR E4 B"/>
    <property type="match status" value="1"/>
</dbReference>
<keyword evidence="7" id="KW-0963">Cytoplasm</keyword>
<evidence type="ECO:0000256" key="5">
    <source>
        <dbReference type="ARBA" id="ARBA00007434"/>
    </source>
</evidence>
<evidence type="ECO:0000259" key="12">
    <source>
        <dbReference type="PROSITE" id="PS51698"/>
    </source>
</evidence>
<gene>
    <name evidence="13" type="ORF">NSK_001848</name>
</gene>
<dbReference type="GO" id="GO:0000209">
    <property type="term" value="P:protein polyubiquitination"/>
    <property type="evidence" value="ECO:0007669"/>
    <property type="project" value="TreeGrafter"/>
</dbReference>
<dbReference type="GO" id="GO:0005634">
    <property type="term" value="C:nucleus"/>
    <property type="evidence" value="ECO:0007669"/>
    <property type="project" value="UniProtKB-SubCell"/>
</dbReference>
<evidence type="ECO:0000313" key="14">
    <source>
        <dbReference type="Proteomes" id="UP000355283"/>
    </source>
</evidence>
<sequence length="1055" mass="113993">MSSWLSLGRRTPETGAEEKKVEGSGGGLEAGGGGDNPVDPDEVRRRRLERLQAAAEAARLEKEKEEAETAAKVSSPPTPAPGPCQGAPKSKPEPAPAAMEMATPSNSQQDAPPPVPAPPVAKMKASDLGTHRLIQRVLQVKADPGDPQGGGLVHVALPTEVEAEGGVALFTLASVSEVICTRLSAHSEAVGGEGSGASLGGFMYLAASYARLEEESRSRRPGVTEEALKEVREEVLNFSVTAVSEPDVFGLSPEEVKAQLVRGLVAMAQDPAALVLPLPFLRQVLARMEEAEIPRVFAPVLSDLLIPLTRAARLSDPSAGPHALALLLLLKLHKALPLALVQGVANFLLPAAGVPMPAYNPRMPLLQGPVRLQRNGRAHESFTTLGVLFRLGFPATDPEVYNQFENLQRRSKAEVTGKLNGLRQQLRAHQAALTDLVTALLKAGGPCRSQTVLWIAQALALNLEAEKSRPNEGIKSSDTFLVNVGAVLLGMAGNFVGEEKKRAGIDDGFVRDLAGNAGAYPEDLTRLNPGAEGEGAKEGGGGMEAGVEGAEERFNMVLQRYFAQEISLLEPDLLDKAMVFVGGAAAWFSSQAFDAAATPDLAAALAFCSRCPEHLLEDLLVLVKFVGRAHPQSLLTAPLAPFFDLCIQALTRPQLVHSPHLRAKIGDLLYLVFLPPEERLDHSSTSAAATRGHSVYTSFLLNNPLAQASLAPALLLLYGDVEHTGFYDKLEHRFHIAAVLKFLWRSPEHRRTFRRISSDTSQFTSFANGLMNETNALVASVMEKLPEIRSVQLQMKDSPAWAAMPEESRNEIMERHNDNERSVSSSLLLCNETIHMLMYLTSDEAVRKPFLAPALSPRLANTLLSIVDKLVGTKGLEIKVENPDALNFKAKEMLREVALTILHFAGEPAFHTALSESGYYHEGMLGKVQQTMKRVGGMSEAQLEACTALETAVAAAAEKAEAEDLGVEVPDEFLDPLLCTLMKDPVRLPTSGYAMERAAIEQHLLNQPTDPFNRQPLSLTDLEPLPELKAKIETWVEEQRLSKSKEKEEKEAHGV</sequence>
<dbReference type="GO" id="GO:0006511">
    <property type="term" value="P:ubiquitin-dependent protein catabolic process"/>
    <property type="evidence" value="ECO:0007669"/>
    <property type="project" value="InterPro"/>
</dbReference>
<comment type="similarity">
    <text evidence="5">Belongs to the ubiquitin conjugation factor E4 family.</text>
</comment>
<evidence type="ECO:0000313" key="13">
    <source>
        <dbReference type="EMBL" id="TFJ86760.1"/>
    </source>
</evidence>
<name>A0A4D9D5M9_9STRA</name>
<dbReference type="Pfam" id="PF04564">
    <property type="entry name" value="U-box"/>
    <property type="match status" value="1"/>
</dbReference>
<comment type="subcellular location">
    <subcellularLocation>
        <location evidence="3">Cytoplasm</location>
    </subcellularLocation>
    <subcellularLocation>
        <location evidence="2">Nucleus</location>
    </subcellularLocation>
</comment>
<dbReference type="SMART" id="SM00504">
    <property type="entry name" value="Ubox"/>
    <property type="match status" value="1"/>
</dbReference>
<dbReference type="FunFam" id="3.30.40.10:FF:000055">
    <property type="entry name" value="Ubiquitin conjugation factor e4 a"/>
    <property type="match status" value="1"/>
</dbReference>
<feature type="domain" description="U-box" evidence="12">
    <location>
        <begin position="968"/>
        <end position="1042"/>
    </location>
</feature>
<keyword evidence="9" id="KW-0833">Ubl conjugation pathway</keyword>
<reference evidence="13 14" key="1">
    <citation type="submission" date="2019-01" db="EMBL/GenBank/DDBJ databases">
        <title>Nuclear Genome Assembly of the Microalgal Biofuel strain Nannochloropsis salina CCMP1776.</title>
        <authorList>
            <person name="Hovde B."/>
        </authorList>
    </citation>
    <scope>NUCLEOTIDE SEQUENCE [LARGE SCALE GENOMIC DNA]</scope>
    <source>
        <strain evidence="13 14">CCMP1776</strain>
    </source>
</reference>
<dbReference type="GO" id="GO:0000151">
    <property type="term" value="C:ubiquitin ligase complex"/>
    <property type="evidence" value="ECO:0007669"/>
    <property type="project" value="InterPro"/>
</dbReference>
<feature type="compositionally biased region" description="Low complexity" evidence="11">
    <location>
        <begin position="96"/>
        <end position="105"/>
    </location>
</feature>
<accession>A0A4D9D5M9</accession>
<feature type="compositionally biased region" description="Gly residues" evidence="11">
    <location>
        <begin position="23"/>
        <end position="35"/>
    </location>
</feature>
<organism evidence="13 14">
    <name type="scientific">Nannochloropsis salina CCMP1776</name>
    <dbReference type="NCBI Taxonomy" id="1027361"/>
    <lineage>
        <taxon>Eukaryota</taxon>
        <taxon>Sar</taxon>
        <taxon>Stramenopiles</taxon>
        <taxon>Ochrophyta</taxon>
        <taxon>Eustigmatophyceae</taxon>
        <taxon>Eustigmatales</taxon>
        <taxon>Monodopsidaceae</taxon>
        <taxon>Microchloropsis</taxon>
        <taxon>Microchloropsis salina</taxon>
    </lineage>
</organism>
<evidence type="ECO:0000256" key="4">
    <source>
        <dbReference type="ARBA" id="ARBA00004906"/>
    </source>
</evidence>
<dbReference type="SUPFAM" id="SSF57850">
    <property type="entry name" value="RING/U-box"/>
    <property type="match status" value="1"/>
</dbReference>
<keyword evidence="8" id="KW-0808">Transferase</keyword>
<evidence type="ECO:0000256" key="7">
    <source>
        <dbReference type="ARBA" id="ARBA00022490"/>
    </source>
</evidence>
<dbReference type="Pfam" id="PF10408">
    <property type="entry name" value="Ufd2P_core"/>
    <property type="match status" value="2"/>
</dbReference>
<dbReference type="GO" id="GO:0036503">
    <property type="term" value="P:ERAD pathway"/>
    <property type="evidence" value="ECO:0007669"/>
    <property type="project" value="InterPro"/>
</dbReference>
<proteinExistence type="inferred from homology"/>
<dbReference type="GO" id="GO:0005737">
    <property type="term" value="C:cytoplasm"/>
    <property type="evidence" value="ECO:0007669"/>
    <property type="project" value="UniProtKB-SubCell"/>
</dbReference>
<feature type="compositionally biased region" description="Basic and acidic residues" evidence="11">
    <location>
        <begin position="58"/>
        <end position="69"/>
    </location>
</feature>
<dbReference type="AlphaFoldDB" id="A0A4D9D5M9"/>
<dbReference type="Proteomes" id="UP000355283">
    <property type="component" value="Unassembled WGS sequence"/>
</dbReference>